<evidence type="ECO:0000313" key="1">
    <source>
        <dbReference type="EMBL" id="OMO89073.1"/>
    </source>
</evidence>
<gene>
    <name evidence="1" type="ORF">COLO4_19943</name>
</gene>
<reference evidence="2" key="1">
    <citation type="submission" date="2013-09" db="EMBL/GenBank/DDBJ databases">
        <title>Corchorus olitorius genome sequencing.</title>
        <authorList>
            <person name="Alam M."/>
            <person name="Haque M.S."/>
            <person name="Islam M.S."/>
            <person name="Emdad E.M."/>
            <person name="Islam M.M."/>
            <person name="Ahmed B."/>
            <person name="Halim A."/>
            <person name="Hossen Q.M.M."/>
            <person name="Hossain M.Z."/>
            <person name="Ahmed R."/>
            <person name="Khan M.M."/>
            <person name="Islam R."/>
            <person name="Rashid M.M."/>
            <person name="Khan S.A."/>
            <person name="Rahman M.S."/>
            <person name="Alam M."/>
            <person name="Yahiya A.S."/>
            <person name="Khan M.S."/>
            <person name="Azam M.S."/>
            <person name="Haque T."/>
            <person name="Lashkar M.Z.H."/>
            <person name="Akhand A.I."/>
            <person name="Morshed G."/>
            <person name="Roy S."/>
            <person name="Uddin K.S."/>
            <person name="Rabeya T."/>
            <person name="Hossain A.S."/>
            <person name="Chowdhury A."/>
            <person name="Snigdha A.R."/>
            <person name="Mortoza M.S."/>
            <person name="Matin S.A."/>
            <person name="Hoque S.M.E."/>
            <person name="Islam M.K."/>
            <person name="Roy D.K."/>
            <person name="Haider R."/>
            <person name="Moosa M.M."/>
            <person name="Elias S.M."/>
            <person name="Hasan A.M."/>
            <person name="Jahan S."/>
            <person name="Shafiuddin M."/>
            <person name="Mahmood N."/>
            <person name="Shommy N.S."/>
        </authorList>
    </citation>
    <scope>NUCLEOTIDE SEQUENCE [LARGE SCALE GENOMIC DNA]</scope>
    <source>
        <strain evidence="2">cv. O-4</strain>
    </source>
</reference>
<organism evidence="1 2">
    <name type="scientific">Corchorus olitorius</name>
    <dbReference type="NCBI Taxonomy" id="93759"/>
    <lineage>
        <taxon>Eukaryota</taxon>
        <taxon>Viridiplantae</taxon>
        <taxon>Streptophyta</taxon>
        <taxon>Embryophyta</taxon>
        <taxon>Tracheophyta</taxon>
        <taxon>Spermatophyta</taxon>
        <taxon>Magnoliopsida</taxon>
        <taxon>eudicotyledons</taxon>
        <taxon>Gunneridae</taxon>
        <taxon>Pentapetalae</taxon>
        <taxon>rosids</taxon>
        <taxon>malvids</taxon>
        <taxon>Malvales</taxon>
        <taxon>Malvaceae</taxon>
        <taxon>Grewioideae</taxon>
        <taxon>Apeibeae</taxon>
        <taxon>Corchorus</taxon>
    </lineage>
</organism>
<sequence length="49" mass="5723">MAGASIGSRQHICKQRSKLTWGRECRWRRVIGCPPITGEKEVRRLEKWA</sequence>
<proteinExistence type="predicted"/>
<evidence type="ECO:0000313" key="2">
    <source>
        <dbReference type="Proteomes" id="UP000187203"/>
    </source>
</evidence>
<dbReference type="AlphaFoldDB" id="A0A1R3J2L1"/>
<protein>
    <submittedName>
        <fullName evidence="1">Uncharacterized protein</fullName>
    </submittedName>
</protein>
<accession>A0A1R3J2L1</accession>
<dbReference type="EMBL" id="AWUE01016905">
    <property type="protein sequence ID" value="OMO89073.1"/>
    <property type="molecule type" value="Genomic_DNA"/>
</dbReference>
<dbReference type="Proteomes" id="UP000187203">
    <property type="component" value="Unassembled WGS sequence"/>
</dbReference>
<name>A0A1R3J2L1_9ROSI</name>
<comment type="caution">
    <text evidence="1">The sequence shown here is derived from an EMBL/GenBank/DDBJ whole genome shotgun (WGS) entry which is preliminary data.</text>
</comment>
<keyword evidence="2" id="KW-1185">Reference proteome</keyword>